<dbReference type="SUPFAM" id="SSF46548">
    <property type="entry name" value="alpha-helical ferredoxin"/>
    <property type="match status" value="1"/>
</dbReference>
<dbReference type="PRINTS" id="PR00368">
    <property type="entry name" value="FADPNR"/>
</dbReference>
<evidence type="ECO:0000313" key="4">
    <source>
        <dbReference type="Proteomes" id="UP000823633"/>
    </source>
</evidence>
<dbReference type="Proteomes" id="UP000823633">
    <property type="component" value="Unassembled WGS sequence"/>
</dbReference>
<dbReference type="PANTHER" id="PTHR42783">
    <property type="entry name" value="GLUTAMATE SYNTHASE [NADPH] SMALL CHAIN"/>
    <property type="match status" value="1"/>
</dbReference>
<dbReference type="GO" id="GO:0051536">
    <property type="term" value="F:iron-sulfur cluster binding"/>
    <property type="evidence" value="ECO:0007669"/>
    <property type="project" value="InterPro"/>
</dbReference>
<evidence type="ECO:0000313" key="3">
    <source>
        <dbReference type="EMBL" id="MBO8443051.1"/>
    </source>
</evidence>
<dbReference type="InterPro" id="IPR023753">
    <property type="entry name" value="FAD/NAD-binding_dom"/>
</dbReference>
<dbReference type="PRINTS" id="PR00469">
    <property type="entry name" value="PNDRDTASEII"/>
</dbReference>
<dbReference type="SUPFAM" id="SSF51971">
    <property type="entry name" value="Nucleotide-binding domain"/>
    <property type="match status" value="1"/>
</dbReference>
<dbReference type="Gene3D" id="3.50.50.60">
    <property type="entry name" value="FAD/NAD(P)-binding domain"/>
    <property type="match status" value="2"/>
</dbReference>
<dbReference type="AlphaFoldDB" id="A0A9D9EAP2"/>
<protein>
    <submittedName>
        <fullName evidence="3">NAD(P)-dependent oxidoreductase</fullName>
    </submittedName>
</protein>
<dbReference type="Pfam" id="PF14691">
    <property type="entry name" value="Fer4_20"/>
    <property type="match status" value="1"/>
</dbReference>
<dbReference type="EMBL" id="JADIMU010000030">
    <property type="protein sequence ID" value="MBO8443051.1"/>
    <property type="molecule type" value="Genomic_DNA"/>
</dbReference>
<feature type="domain" description="FAD/NAD(P)-binding" evidence="1">
    <location>
        <begin position="110"/>
        <end position="389"/>
    </location>
</feature>
<dbReference type="GO" id="GO:0016491">
    <property type="term" value="F:oxidoreductase activity"/>
    <property type="evidence" value="ECO:0007669"/>
    <property type="project" value="InterPro"/>
</dbReference>
<dbReference type="InterPro" id="IPR028261">
    <property type="entry name" value="DPD_II"/>
</dbReference>
<gene>
    <name evidence="3" type="ORF">IAC42_04755</name>
</gene>
<sequence length="410" mass="45179">MIHVIEEAQRCLQCRKPLCMTGCPISTGIPQMIRLLKENRVHEAGKMLFENNPLSVVCSLVCDHQKQCEGHCVLGRKGQSVHISSIENYISETCLDTVEIDKEPDNGDMIAVIGAGPAGITIAIEMRKRGYDVTIFDSRDKIGGVMRYGIPEFRLPKSLLDRYKSRLRALGIQIRPNTTIGGALVIDDLLRDGYKAIFIGTGVWRPKKLSVPGETLGNVHFAIDFLVNPQAYDVGRRVAIIGAGNTAMDVARTILRFPGQHEVTIYARRSASDASYDELEYARLEGAQFEYCVRPLRIEKDGPVFVRTIVDEEGQIIGEEEGELKREADTTFIAISQGPKSKLVDTTEGLKPSRNGLLLTDEKGETTHPGIFAAGDVVLGARTVVEAVNYAKKVACSMDEYVRGLRGEKA</sequence>
<reference evidence="3" key="2">
    <citation type="journal article" date="2021" name="PeerJ">
        <title>Extensive microbial diversity within the chicken gut microbiome revealed by metagenomics and culture.</title>
        <authorList>
            <person name="Gilroy R."/>
            <person name="Ravi A."/>
            <person name="Getino M."/>
            <person name="Pursley I."/>
            <person name="Horton D.L."/>
            <person name="Alikhan N.F."/>
            <person name="Baker D."/>
            <person name="Gharbi K."/>
            <person name="Hall N."/>
            <person name="Watson M."/>
            <person name="Adriaenssens E.M."/>
            <person name="Foster-Nyarko E."/>
            <person name="Jarju S."/>
            <person name="Secka A."/>
            <person name="Antonio M."/>
            <person name="Oren A."/>
            <person name="Chaudhuri R.R."/>
            <person name="La Ragione R."/>
            <person name="Hildebrand F."/>
            <person name="Pallen M.J."/>
        </authorList>
    </citation>
    <scope>NUCLEOTIDE SEQUENCE</scope>
    <source>
        <strain evidence="3">11167</strain>
    </source>
</reference>
<dbReference type="PANTHER" id="PTHR42783:SF3">
    <property type="entry name" value="GLUTAMATE SYNTHASE [NADPH] SMALL CHAIN-RELATED"/>
    <property type="match status" value="1"/>
</dbReference>
<dbReference type="InterPro" id="IPR009051">
    <property type="entry name" value="Helical_ferredxn"/>
</dbReference>
<reference evidence="3" key="1">
    <citation type="submission" date="2020-10" db="EMBL/GenBank/DDBJ databases">
        <authorList>
            <person name="Gilroy R."/>
        </authorList>
    </citation>
    <scope>NUCLEOTIDE SEQUENCE</scope>
    <source>
        <strain evidence="3">11167</strain>
    </source>
</reference>
<organism evidence="3 4">
    <name type="scientific">Candidatus Aphodenecus pullistercoris</name>
    <dbReference type="NCBI Taxonomy" id="2840669"/>
    <lineage>
        <taxon>Bacteria</taxon>
        <taxon>Pseudomonadati</taxon>
        <taxon>Spirochaetota</taxon>
        <taxon>Spirochaetia</taxon>
        <taxon>Spirochaetales</taxon>
        <taxon>Candidatus Aphodenecus</taxon>
    </lineage>
</organism>
<proteinExistence type="predicted"/>
<name>A0A9D9EAP2_9SPIR</name>
<evidence type="ECO:0000259" key="2">
    <source>
        <dbReference type="Pfam" id="PF14691"/>
    </source>
</evidence>
<feature type="domain" description="Dihydroprymidine dehydrogenase" evidence="2">
    <location>
        <begin position="4"/>
        <end position="94"/>
    </location>
</feature>
<comment type="caution">
    <text evidence="3">The sequence shown here is derived from an EMBL/GenBank/DDBJ whole genome shotgun (WGS) entry which is preliminary data.</text>
</comment>
<dbReference type="InterPro" id="IPR036188">
    <property type="entry name" value="FAD/NAD-bd_sf"/>
</dbReference>
<accession>A0A9D9EAP2</accession>
<dbReference type="Gene3D" id="1.10.1060.10">
    <property type="entry name" value="Alpha-helical ferredoxin"/>
    <property type="match status" value="1"/>
</dbReference>
<dbReference type="Pfam" id="PF07992">
    <property type="entry name" value="Pyr_redox_2"/>
    <property type="match status" value="1"/>
</dbReference>
<evidence type="ECO:0000259" key="1">
    <source>
        <dbReference type="Pfam" id="PF07992"/>
    </source>
</evidence>